<reference evidence="3 4" key="1">
    <citation type="submission" date="2019-10" db="EMBL/GenBank/DDBJ databases">
        <authorList>
            <person name="Palmer J.M."/>
        </authorList>
    </citation>
    <scope>NUCLEOTIDE SEQUENCE [LARGE SCALE GENOMIC DNA]</scope>
    <source>
        <strain evidence="3 4">TWF730</strain>
    </source>
</reference>
<feature type="region of interest" description="Disordered" evidence="1">
    <location>
        <begin position="306"/>
        <end position="330"/>
    </location>
</feature>
<name>A0AAV9UTA8_9PEZI</name>
<dbReference type="EMBL" id="JAVHNS010000007">
    <property type="protein sequence ID" value="KAK6349115.1"/>
    <property type="molecule type" value="Genomic_DNA"/>
</dbReference>
<organism evidence="3 4">
    <name type="scientific">Orbilia blumenaviensis</name>
    <dbReference type="NCBI Taxonomy" id="1796055"/>
    <lineage>
        <taxon>Eukaryota</taxon>
        <taxon>Fungi</taxon>
        <taxon>Dikarya</taxon>
        <taxon>Ascomycota</taxon>
        <taxon>Pezizomycotina</taxon>
        <taxon>Orbiliomycetes</taxon>
        <taxon>Orbiliales</taxon>
        <taxon>Orbiliaceae</taxon>
        <taxon>Orbilia</taxon>
    </lineage>
</organism>
<dbReference type="AlphaFoldDB" id="A0AAV9UTA8"/>
<sequence>MLSLVLYALLASSGNAAEIRRRQQELSMTAPRVIVQGQGPQMQSGFMQGPTQPSGMAQPSGMPPPSGMPQPSGPPQSQGTYFTRPPGPRPSSPMPSGGPVLPPPQGQNLVIPAPTPGSGPAGSGPPEDSTTSPGGSSNDDSNRKDFTNTPPALLGPNDTPGPASWADVLPNITPDLDDHSPEGAGDSGAVTPEVESSTSEAVNNLTEDQRSSLLENTSPTEFAESPPDFKELVLVAAQEKLADSEAKVESISETTAGTEAEPVTSLNQETYTDIQDIAANMTEKTAELSKTVRELIEVSLDELRSLGNDTGDSTAAGGIDESGNPSPAAKKRSVATIISTLTLLLELSDVAGQVVDGSISIWTKIKNAWF</sequence>
<evidence type="ECO:0000256" key="1">
    <source>
        <dbReference type="SAM" id="MobiDB-lite"/>
    </source>
</evidence>
<feature type="compositionally biased region" description="Polar residues" evidence="1">
    <location>
        <begin position="40"/>
        <end position="52"/>
    </location>
</feature>
<feature type="compositionally biased region" description="Pro residues" evidence="1">
    <location>
        <begin position="61"/>
        <end position="74"/>
    </location>
</feature>
<accession>A0AAV9UTA8</accession>
<proteinExistence type="predicted"/>
<feature type="compositionally biased region" description="Polar residues" evidence="1">
    <location>
        <begin position="194"/>
        <end position="220"/>
    </location>
</feature>
<dbReference type="Proteomes" id="UP001373714">
    <property type="component" value="Unassembled WGS sequence"/>
</dbReference>
<feature type="compositionally biased region" description="Polar residues" evidence="1">
    <location>
        <begin position="128"/>
        <end position="139"/>
    </location>
</feature>
<evidence type="ECO:0000313" key="3">
    <source>
        <dbReference type="EMBL" id="KAK6349115.1"/>
    </source>
</evidence>
<gene>
    <name evidence="3" type="ORF">TWF730_009872</name>
</gene>
<feature type="region of interest" description="Disordered" evidence="1">
    <location>
        <begin position="40"/>
        <end position="227"/>
    </location>
</feature>
<comment type="caution">
    <text evidence="3">The sequence shown here is derived from an EMBL/GenBank/DDBJ whole genome shotgun (WGS) entry which is preliminary data.</text>
</comment>
<keyword evidence="4" id="KW-1185">Reference proteome</keyword>
<evidence type="ECO:0000256" key="2">
    <source>
        <dbReference type="SAM" id="SignalP"/>
    </source>
</evidence>
<protein>
    <submittedName>
        <fullName evidence="3">Uncharacterized protein</fullName>
    </submittedName>
</protein>
<evidence type="ECO:0000313" key="4">
    <source>
        <dbReference type="Proteomes" id="UP001373714"/>
    </source>
</evidence>
<keyword evidence="2" id="KW-0732">Signal</keyword>
<feature type="chain" id="PRO_5044024250" evidence="2">
    <location>
        <begin position="17"/>
        <end position="370"/>
    </location>
</feature>
<feature type="signal peptide" evidence="2">
    <location>
        <begin position="1"/>
        <end position="16"/>
    </location>
</feature>